<dbReference type="OrthoDB" id="9815193at2"/>
<dbReference type="InterPro" id="IPR046880">
    <property type="entry name" value="TPR-S"/>
</dbReference>
<keyword evidence="2" id="KW-1185">Reference proteome</keyword>
<name>A0A1M7P6W2_9FLAO</name>
<dbReference type="AlphaFoldDB" id="A0A1M7P6W2"/>
<dbReference type="EMBL" id="FRCL01000014">
    <property type="protein sequence ID" value="SHN12438.1"/>
    <property type="molecule type" value="Genomic_DNA"/>
</dbReference>
<dbReference type="Proteomes" id="UP000184092">
    <property type="component" value="Unassembled WGS sequence"/>
</dbReference>
<dbReference type="Pfam" id="PF20308">
    <property type="entry name" value="TPR-S"/>
    <property type="match status" value="1"/>
</dbReference>
<protein>
    <submittedName>
        <fullName evidence="1">Uncharacterized protein</fullName>
    </submittedName>
</protein>
<gene>
    <name evidence="1" type="ORF">SAMN05216269_11445</name>
</gene>
<evidence type="ECO:0000313" key="2">
    <source>
        <dbReference type="Proteomes" id="UP000184092"/>
    </source>
</evidence>
<reference evidence="2" key="1">
    <citation type="submission" date="2016-11" db="EMBL/GenBank/DDBJ databases">
        <authorList>
            <person name="Varghese N."/>
            <person name="Submissions S."/>
        </authorList>
    </citation>
    <scope>NUCLEOTIDE SEQUENCE [LARGE SCALE GENOMIC DNA]</scope>
    <source>
        <strain evidence="2">CGMCC 1.2749</strain>
    </source>
</reference>
<evidence type="ECO:0000313" key="1">
    <source>
        <dbReference type="EMBL" id="SHN12438.1"/>
    </source>
</evidence>
<accession>A0A1M7P6W2</accession>
<dbReference type="STRING" id="178356.SAMN05216269_11445"/>
<sequence>MKKLCFVIMGYGRRTDFESGRTLDLDKTYLNIIKPAVESAGYQCIRGDEIQESGVIDRSMYGLLIHADLVIADITTYNPNAIYELGIRHAARPYSTIILKEQEGNIPFDLSHNKIFHYAHLGDDISATEAERCKNDLTNLINVTTISNEVDSPLFQYINSLTPYKLEEAEYNSLIKELSEKEKHIFALVEHAKAEMKANNFIEASKIWSKACKKVDNEPYFIQQHALCVYKSKNPSERTALIDALAIIKQLEPDGKSTNDPETLGITGAIYKRLWLIDNDLEYLNRAIDYYGKGFKINADYYTGENYALCLDFMSNENTNPEEKIYHKIEARKTREKIIEIIGAILDSDNYLQRIDLKWIYATNANCYLALNQIELFEEFENLFYQIADIDWEIETYKNSLEHIKKIKV</sequence>
<organism evidence="1 2">
    <name type="scientific">Flavobacterium xinjiangense</name>
    <dbReference type="NCBI Taxonomy" id="178356"/>
    <lineage>
        <taxon>Bacteria</taxon>
        <taxon>Pseudomonadati</taxon>
        <taxon>Bacteroidota</taxon>
        <taxon>Flavobacteriia</taxon>
        <taxon>Flavobacteriales</taxon>
        <taxon>Flavobacteriaceae</taxon>
        <taxon>Flavobacterium</taxon>
    </lineage>
</organism>
<proteinExistence type="predicted"/>
<dbReference type="RefSeq" id="WP_073210686.1">
    <property type="nucleotide sequence ID" value="NZ_FRCL01000014.1"/>
</dbReference>